<reference evidence="2 3" key="1">
    <citation type="journal article" date="2007" name="Nat. Biotechnol.">
        <title>Complete genome sequence of the fish pathogen Flavobacterium psychrophilum.</title>
        <authorList>
            <person name="Duchaud E."/>
            <person name="Boussaha M."/>
            <person name="Loux V."/>
            <person name="Bernardet J.F."/>
            <person name="Michel C."/>
            <person name="Kerouault B."/>
            <person name="Mondot S."/>
            <person name="Nicolas P."/>
            <person name="Bossy R."/>
            <person name="Caron C."/>
            <person name="Bessieres P."/>
            <person name="Gibrat J.F."/>
            <person name="Claverol S."/>
            <person name="Dumetz F."/>
            <person name="Le Henaff M."/>
            <person name="Benmansour A."/>
        </authorList>
    </citation>
    <scope>NUCLEOTIDE SEQUENCE [LARGE SCALE GENOMIC DNA]</scope>
    <source>
        <strain evidence="3">ATCC 49511 / DSM 21280 / CIP 103535 / JIP02/86</strain>
    </source>
</reference>
<feature type="chain" id="PRO_5002698247" evidence="1">
    <location>
        <begin position="23"/>
        <end position="289"/>
    </location>
</feature>
<keyword evidence="1" id="KW-0732">Signal</keyword>
<dbReference type="PATRIC" id="fig|402612.5.peg.101"/>
<dbReference type="KEGG" id="fps:FP0096"/>
<evidence type="ECO:0000313" key="2">
    <source>
        <dbReference type="EMBL" id="CAL42214.1"/>
    </source>
</evidence>
<name>A6GVU2_FLAPJ</name>
<sequence length="289" mass="31830">MKNILLTLTFLSLLSCSKSDIADTPVVPLPPLPPAIEKPITFTITPQNHEGGFANFQVNEFIGYDLRINDPNNTIDATYELKPIGLSQTKHQIIGSDFLLGTIGSTNSFINTGSLVYDSNGGDFKIKILKAGSFYLKFSLQKRVLGKNIGEAIINEDVKFSAVQFYLYVNYGRVGNRWDRDFIFNVHTGTEAGDTYFSDPNFTYTYSTSVCSYGGYSGNLASSGNLFSPSRRAGSGNAMFDSGLASYNCNNHNGYVVDEIAITYRAISSPITGVIRYKNVHINEEIHNL</sequence>
<protein>
    <submittedName>
        <fullName evidence="2">Probable lipoprotein</fullName>
    </submittedName>
</protein>
<feature type="signal peptide" evidence="1">
    <location>
        <begin position="1"/>
        <end position="22"/>
    </location>
</feature>
<proteinExistence type="predicted"/>
<organism evidence="2 3">
    <name type="scientific">Flavobacterium psychrophilum (strain ATCC 49511 / DSM 21280 / CIP 103535 / JIP02/86)</name>
    <dbReference type="NCBI Taxonomy" id="402612"/>
    <lineage>
        <taxon>Bacteria</taxon>
        <taxon>Pseudomonadati</taxon>
        <taxon>Bacteroidota</taxon>
        <taxon>Flavobacteriia</taxon>
        <taxon>Flavobacteriales</taxon>
        <taxon>Flavobacteriaceae</taxon>
        <taxon>Flavobacterium</taxon>
    </lineage>
</organism>
<dbReference type="HOGENOM" id="CLU_962248_0_0_10"/>
<accession>A6GVU2</accession>
<evidence type="ECO:0000313" key="3">
    <source>
        <dbReference type="Proteomes" id="UP000006394"/>
    </source>
</evidence>
<evidence type="ECO:0000256" key="1">
    <source>
        <dbReference type="SAM" id="SignalP"/>
    </source>
</evidence>
<dbReference type="EnsemblBacteria" id="CAL42214">
    <property type="protein sequence ID" value="CAL42214"/>
    <property type="gene ID" value="FP0096"/>
</dbReference>
<dbReference type="AlphaFoldDB" id="A6GVU2"/>
<dbReference type="PROSITE" id="PS51257">
    <property type="entry name" value="PROKAR_LIPOPROTEIN"/>
    <property type="match status" value="1"/>
</dbReference>
<gene>
    <name evidence="2" type="ordered locus">FP0096</name>
</gene>
<dbReference type="RefSeq" id="WP_011962276.1">
    <property type="nucleotide sequence ID" value="NC_009613.3"/>
</dbReference>
<keyword evidence="3" id="KW-1185">Reference proteome</keyword>
<keyword evidence="2" id="KW-0449">Lipoprotein</keyword>
<dbReference type="Proteomes" id="UP000006394">
    <property type="component" value="Chromosome"/>
</dbReference>
<dbReference type="EMBL" id="AM398681">
    <property type="protein sequence ID" value="CAL42214.1"/>
    <property type="molecule type" value="Genomic_DNA"/>
</dbReference>